<feature type="chain" id="PRO_5014663843" evidence="2">
    <location>
        <begin position="24"/>
        <end position="471"/>
    </location>
</feature>
<dbReference type="RefSeq" id="WP_100424105.1">
    <property type="nucleotide sequence ID" value="NZ_BOOX01000011.1"/>
</dbReference>
<dbReference type="Pfam" id="PF01471">
    <property type="entry name" value="PG_binding_1"/>
    <property type="match status" value="1"/>
</dbReference>
<dbReference type="Proteomes" id="UP000231693">
    <property type="component" value="Unassembled WGS sequence"/>
</dbReference>
<feature type="domain" description="Peptidoglycan binding-like" evidence="3">
    <location>
        <begin position="128"/>
        <end position="162"/>
    </location>
</feature>
<evidence type="ECO:0000256" key="1">
    <source>
        <dbReference type="SAM" id="MobiDB-lite"/>
    </source>
</evidence>
<dbReference type="InterPro" id="IPR036366">
    <property type="entry name" value="PGBDSf"/>
</dbReference>
<organism evidence="4 5">
    <name type="scientific">Sediminihabitans luteus</name>
    <dbReference type="NCBI Taxonomy" id="1138585"/>
    <lineage>
        <taxon>Bacteria</taxon>
        <taxon>Bacillati</taxon>
        <taxon>Actinomycetota</taxon>
        <taxon>Actinomycetes</taxon>
        <taxon>Micrococcales</taxon>
        <taxon>Cellulomonadaceae</taxon>
        <taxon>Sediminihabitans</taxon>
    </lineage>
</organism>
<protein>
    <submittedName>
        <fullName evidence="4">Putative peptidoglycan binding protein</fullName>
    </submittedName>
</protein>
<accession>A0A2M9CBS9</accession>
<sequence>MKTSRWVTTTVVCSLAAVGLAFGAATFVDSPWQSAIANSEREPVVTVPVERKTLAADVADVQGKFSAGREVVVPPPALDVPGVVTAKVLDPGDAVSSGTVLAEVSGRPVIALVTPFPLYRDLVPGAEGPDVEALQDALRVLGDYAGTSDGEYGPGTAAAVAALYTRLGYSVPIDPELADAVDDATRALADAQRDASAADLAEGPPDDVLGTAGADDVDEAPSSTGTSSVGASTGSTAVADATRELADARYAALPPLRVSEIARVPAKGVTVLSAAALGTELGGATSAAGQAEQQDVAADPGAGADAGGGDLVRLRVGTPSVTVRVGVASKSAFQAGATVEIRAVRDQDAVVTAQIETVSEYRQPDAETASGLPGYDVTIVLDAKAPFSDGDTLVVASQEAGDTKAEGLAVPLVALREDEAGTFVSVAGRGRVAVTVVATGDGYAVVDAGGLAEDDAVVISGPAPGGGADDR</sequence>
<dbReference type="Gene3D" id="1.10.101.10">
    <property type="entry name" value="PGBD-like superfamily/PGBD"/>
    <property type="match status" value="1"/>
</dbReference>
<gene>
    <name evidence="4" type="ORF">CLV28_2958</name>
</gene>
<evidence type="ECO:0000256" key="2">
    <source>
        <dbReference type="SAM" id="SignalP"/>
    </source>
</evidence>
<feature type="region of interest" description="Disordered" evidence="1">
    <location>
        <begin position="193"/>
        <end position="235"/>
    </location>
</feature>
<keyword evidence="5" id="KW-1185">Reference proteome</keyword>
<name>A0A2M9CBS9_9CELL</name>
<reference evidence="4 5" key="1">
    <citation type="submission" date="2017-11" db="EMBL/GenBank/DDBJ databases">
        <title>Genomic Encyclopedia of Archaeal and Bacterial Type Strains, Phase II (KMG-II): From Individual Species to Whole Genera.</title>
        <authorList>
            <person name="Goeker M."/>
        </authorList>
    </citation>
    <scope>NUCLEOTIDE SEQUENCE [LARGE SCALE GENOMIC DNA]</scope>
    <source>
        <strain evidence="4 5">DSM 25478</strain>
    </source>
</reference>
<dbReference type="SUPFAM" id="SSF47090">
    <property type="entry name" value="PGBD-like"/>
    <property type="match status" value="1"/>
</dbReference>
<dbReference type="InterPro" id="IPR036365">
    <property type="entry name" value="PGBD-like_sf"/>
</dbReference>
<evidence type="ECO:0000259" key="3">
    <source>
        <dbReference type="Pfam" id="PF01471"/>
    </source>
</evidence>
<feature type="signal peptide" evidence="2">
    <location>
        <begin position="1"/>
        <end position="23"/>
    </location>
</feature>
<dbReference type="InterPro" id="IPR002477">
    <property type="entry name" value="Peptidoglycan-bd-like"/>
</dbReference>
<comment type="caution">
    <text evidence="4">The sequence shown here is derived from an EMBL/GenBank/DDBJ whole genome shotgun (WGS) entry which is preliminary data.</text>
</comment>
<dbReference type="EMBL" id="PGFE01000007">
    <property type="protein sequence ID" value="PJJ68542.1"/>
    <property type="molecule type" value="Genomic_DNA"/>
</dbReference>
<proteinExistence type="predicted"/>
<keyword evidence="2" id="KW-0732">Signal</keyword>
<dbReference type="OrthoDB" id="3268648at2"/>
<feature type="compositionally biased region" description="Low complexity" evidence="1">
    <location>
        <begin position="222"/>
        <end position="235"/>
    </location>
</feature>
<evidence type="ECO:0000313" key="5">
    <source>
        <dbReference type="Proteomes" id="UP000231693"/>
    </source>
</evidence>
<dbReference type="AlphaFoldDB" id="A0A2M9CBS9"/>
<evidence type="ECO:0000313" key="4">
    <source>
        <dbReference type="EMBL" id="PJJ68542.1"/>
    </source>
</evidence>